<evidence type="ECO:0000256" key="1">
    <source>
        <dbReference type="SAM" id="SignalP"/>
    </source>
</evidence>
<sequence>MRRLLTALALSFSAALPVAAAPLDDAASAYVKLVLGVGEHEDGYVDAYYGPAEVREAVKAARPGLPALAAEADRLSAMVHAVDPAPLSAIERKRRAFLAAQITAVKFRIGMIQGAKPTFQDEAQALFGVNPPLKPLSAYDPLLAKIEAVVPGDGPLADRVDAFKMRYAIPKDRLEPVMRAAIAECRARTAAHFKLPAQESFVLEFVTNKSWSGYNWYQGKAHSLIQVNTDLPIFIDRAVDLGCHEGYPGHHTHNALLEERLVKGRGWVEFSVYPLFSPLSLIAEGEGNYGIDLAFPGEQRTAFEAKTLYPLAGLDPKTAAAYGALREALAGLTGARLTITADLLNGKIDRETAIGLMQKYQLVSRARAEQSIRFSEGYRSYVLNYVTGQEMVKAKVERAGKDPAARWKAMEAILSEPTLPADLLN</sequence>
<evidence type="ECO:0008006" key="3">
    <source>
        <dbReference type="Google" id="ProtNLM"/>
    </source>
</evidence>
<reference evidence="2" key="1">
    <citation type="submission" date="2024-06" db="EMBL/GenBank/DDBJ databases">
        <title>Caulobacter inopinatus, sp. nov.</title>
        <authorList>
            <person name="Donachie S.P."/>
        </authorList>
    </citation>
    <scope>NUCLEOTIDE SEQUENCE</scope>
    <source>
        <strain evidence="2">73W</strain>
    </source>
</reference>
<protein>
    <recommendedName>
        <fullName evidence="3">DUF885 domain-containing protein</fullName>
    </recommendedName>
</protein>
<dbReference type="RefSeq" id="WP_369057987.1">
    <property type="nucleotide sequence ID" value="NZ_CP158375.1"/>
</dbReference>
<feature type="chain" id="PRO_5044350053" description="DUF885 domain-containing protein" evidence="1">
    <location>
        <begin position="21"/>
        <end position="425"/>
    </location>
</feature>
<evidence type="ECO:0000313" key="2">
    <source>
        <dbReference type="EMBL" id="XDO95134.1"/>
    </source>
</evidence>
<gene>
    <name evidence="2" type="ORF">ABOZ73_09850</name>
</gene>
<keyword evidence="1" id="KW-0732">Signal</keyword>
<dbReference type="EMBL" id="CP158375">
    <property type="protein sequence ID" value="XDO95134.1"/>
    <property type="molecule type" value="Genomic_DNA"/>
</dbReference>
<proteinExistence type="predicted"/>
<feature type="signal peptide" evidence="1">
    <location>
        <begin position="1"/>
        <end position="20"/>
    </location>
</feature>
<organism evidence="2">
    <name type="scientific">Caulobacter sp. 73W</name>
    <dbReference type="NCBI Taxonomy" id="3161137"/>
    <lineage>
        <taxon>Bacteria</taxon>
        <taxon>Pseudomonadati</taxon>
        <taxon>Pseudomonadota</taxon>
        <taxon>Alphaproteobacteria</taxon>
        <taxon>Caulobacterales</taxon>
        <taxon>Caulobacteraceae</taxon>
        <taxon>Caulobacter</taxon>
    </lineage>
</organism>
<accession>A0AB39KNU7</accession>
<name>A0AB39KNU7_9CAUL</name>
<dbReference type="AlphaFoldDB" id="A0AB39KNU7"/>